<gene>
    <name evidence="3" type="ORF">ENJ42_08485</name>
</gene>
<evidence type="ECO:0000256" key="1">
    <source>
        <dbReference type="SAM" id="MobiDB-lite"/>
    </source>
</evidence>
<dbReference type="AlphaFoldDB" id="A0A7C5R178"/>
<feature type="signal peptide" evidence="2">
    <location>
        <begin position="1"/>
        <end position="21"/>
    </location>
</feature>
<evidence type="ECO:0000256" key="2">
    <source>
        <dbReference type="SAM" id="SignalP"/>
    </source>
</evidence>
<dbReference type="Proteomes" id="UP000885830">
    <property type="component" value="Unassembled WGS sequence"/>
</dbReference>
<dbReference type="SUPFAM" id="SSF50998">
    <property type="entry name" value="Quinoprotein alcohol dehydrogenase-like"/>
    <property type="match status" value="1"/>
</dbReference>
<keyword evidence="2" id="KW-0732">Signal</keyword>
<reference evidence="3" key="1">
    <citation type="journal article" date="2020" name="mSystems">
        <title>Genome- and Community-Level Interaction Insights into Carbon Utilization and Element Cycling Functions of Hydrothermarchaeota in Hydrothermal Sediment.</title>
        <authorList>
            <person name="Zhou Z."/>
            <person name="Liu Y."/>
            <person name="Xu W."/>
            <person name="Pan J."/>
            <person name="Luo Z.H."/>
            <person name="Li M."/>
        </authorList>
    </citation>
    <scope>NUCLEOTIDE SEQUENCE [LARGE SCALE GENOMIC DNA]</scope>
    <source>
        <strain evidence="3">HyVt-485</strain>
    </source>
</reference>
<protein>
    <submittedName>
        <fullName evidence="3">Uncharacterized protein</fullName>
    </submittedName>
</protein>
<proteinExistence type="predicted"/>
<comment type="caution">
    <text evidence="3">The sequence shown here is derived from an EMBL/GenBank/DDBJ whole genome shotgun (WGS) entry which is preliminary data.</text>
</comment>
<sequence length="428" mass="47239">MRYDRVTGVLFLLALSILASAKPADRYHFQPDKTIPPPSIVHKPAPPMPVLQTQNGYQTRIIARNLGRVVALAISETDLFVLDQERARVIKLRDRDKDGRYEARADYLIGFDHPKDILSGDGLVFISDMSGVWQIETGRGLVAKRRPDLILPVRKVSGDTAPRPIAYDMKAKILYLAVTPDDGPARIFAHDLKNRTTHMITRVNGSITALTTSPAGRLWIAVSNEGMSYIAIVGDNGVVSTKTRLPLLPQNEVLDMAFPKKTPKSDLYPQSWAGGLLITLSGANPMLAYAPFSFGEISQSYISIVEGFATPSSQIGKMDVWGTPTALIINSRGKYIFSESATGTVWQIDKRLLIKSPTAKPTSSPEDTPPKPARPNPFANSRKDKLLHSHFDKDETPDGNKAQPDKDLKNKPEKRMPRPLPERGTSDN</sequence>
<dbReference type="SUPFAM" id="SSF63825">
    <property type="entry name" value="YWTD domain"/>
    <property type="match status" value="1"/>
</dbReference>
<feature type="region of interest" description="Disordered" evidence="1">
    <location>
        <begin position="356"/>
        <end position="428"/>
    </location>
</feature>
<dbReference type="EMBL" id="DRMJ01000443">
    <property type="protein sequence ID" value="HHL43640.1"/>
    <property type="molecule type" value="Genomic_DNA"/>
</dbReference>
<feature type="chain" id="PRO_5028294031" evidence="2">
    <location>
        <begin position="22"/>
        <end position="428"/>
    </location>
</feature>
<feature type="compositionally biased region" description="Basic and acidic residues" evidence="1">
    <location>
        <begin position="381"/>
        <end position="428"/>
    </location>
</feature>
<accession>A0A7C5R178</accession>
<organism evidence="3">
    <name type="scientific">Hellea balneolensis</name>
    <dbReference type="NCBI Taxonomy" id="287478"/>
    <lineage>
        <taxon>Bacteria</taxon>
        <taxon>Pseudomonadati</taxon>
        <taxon>Pseudomonadota</taxon>
        <taxon>Alphaproteobacteria</taxon>
        <taxon>Maricaulales</taxon>
        <taxon>Robiginitomaculaceae</taxon>
        <taxon>Hellea</taxon>
    </lineage>
</organism>
<name>A0A7C5R178_9PROT</name>
<dbReference type="InterPro" id="IPR011047">
    <property type="entry name" value="Quinoprotein_ADH-like_sf"/>
</dbReference>
<evidence type="ECO:0000313" key="3">
    <source>
        <dbReference type="EMBL" id="HHL43640.1"/>
    </source>
</evidence>